<comment type="caution">
    <text evidence="1">The sequence shown here is derived from an EMBL/GenBank/DDBJ whole genome shotgun (WGS) entry which is preliminary data.</text>
</comment>
<keyword evidence="2" id="KW-1185">Reference proteome</keyword>
<dbReference type="RefSeq" id="WP_140700134.1">
    <property type="nucleotide sequence ID" value="NZ_RCZG01000027.1"/>
</dbReference>
<dbReference type="OrthoDB" id="4529786at2"/>
<evidence type="ECO:0000313" key="2">
    <source>
        <dbReference type="Proteomes" id="UP000320095"/>
    </source>
</evidence>
<organism evidence="1 2">
    <name type="scientific">Mycolicibacterium hodleri</name>
    <dbReference type="NCBI Taxonomy" id="49897"/>
    <lineage>
        <taxon>Bacteria</taxon>
        <taxon>Bacillati</taxon>
        <taxon>Actinomycetota</taxon>
        <taxon>Actinomycetes</taxon>
        <taxon>Mycobacteriales</taxon>
        <taxon>Mycobacteriaceae</taxon>
        <taxon>Mycolicibacterium</taxon>
    </lineage>
</organism>
<proteinExistence type="predicted"/>
<dbReference type="EMBL" id="RCZG01000027">
    <property type="protein sequence ID" value="TPG25552.1"/>
    <property type="molecule type" value="Genomic_DNA"/>
</dbReference>
<reference evidence="1 2" key="1">
    <citation type="journal article" date="2019" name="Environ. Microbiol.">
        <title>Species interactions and distinct microbial communities in high Arctic permafrost affected cryosols are associated with the CH4 and CO2 gas fluxes.</title>
        <authorList>
            <person name="Altshuler I."/>
            <person name="Hamel J."/>
            <person name="Turney S."/>
            <person name="Magnuson E."/>
            <person name="Levesque R."/>
            <person name="Greer C."/>
            <person name="Whyte L.G."/>
        </authorList>
    </citation>
    <scope>NUCLEOTIDE SEQUENCE [LARGE SCALE GENOMIC DNA]</scope>
    <source>
        <strain evidence="1 2">S5.20</strain>
    </source>
</reference>
<dbReference type="AlphaFoldDB" id="A0A502DL91"/>
<protein>
    <submittedName>
        <fullName evidence="1">Uncharacterized protein</fullName>
    </submittedName>
</protein>
<accession>A0A502DL91</accession>
<name>A0A502DL91_9MYCO</name>
<dbReference type="Proteomes" id="UP000320095">
    <property type="component" value="Unassembled WGS sequence"/>
</dbReference>
<gene>
    <name evidence="1" type="ORF">EAH80_30580</name>
</gene>
<sequence length="342" mass="36628">MTDISHNPQLVRIALLLGVDTSELEGLQSVPDDDLKTLHAQIGNRLLADKRRRFARVAALSQTIPGPIAGKLAEKFLPPAGAALAAELLEPAKARDLVGRVSVRYLGDLAIALDPVRAQDVVRAIPPARVGEVARELFDRKEYAAMAEFVSAVEVEALFASLGVATPHDLLAVVPLLAWNDNLDRVIAELPEEQIAQIVIDLDAAELADLALAVEPHRFGPIVQAVPVDTVAEIAGVLLERSEHAAMVRFAGVITSEMLSAALTRATEPQLNGLISEVGRGHMWAELDRLAEEVDDESRDRLLIAVRNAPAEALNPLRTAGRDGHLGAAATELLDAALNLQL</sequence>
<evidence type="ECO:0000313" key="1">
    <source>
        <dbReference type="EMBL" id="TPG25552.1"/>
    </source>
</evidence>